<dbReference type="PANTHER" id="PTHR23407:SF1">
    <property type="entry name" value="5-FORMYLTETRAHYDROFOLATE CYCLO-LIGASE"/>
    <property type="match status" value="1"/>
</dbReference>
<dbReference type="InterPro" id="IPR037171">
    <property type="entry name" value="NagB/RpiA_transferase-like"/>
</dbReference>
<dbReference type="InterPro" id="IPR024185">
    <property type="entry name" value="FTHF_cligase-like_sf"/>
</dbReference>
<feature type="binding site" evidence="4">
    <location>
        <begin position="180"/>
        <end position="188"/>
    </location>
    <ligand>
        <name>ATP</name>
        <dbReference type="ChEBI" id="CHEBI:30616"/>
    </ligand>
</feature>
<feature type="compositionally biased region" description="Low complexity" evidence="5">
    <location>
        <begin position="121"/>
        <end position="140"/>
    </location>
</feature>
<dbReference type="PIRSF" id="PIRSF006806">
    <property type="entry name" value="FTHF_cligase"/>
    <property type="match status" value="1"/>
</dbReference>
<dbReference type="Proteomes" id="UP000593943">
    <property type="component" value="Chromosome"/>
</dbReference>
<reference evidence="6 8" key="1">
    <citation type="journal article" date="2017" name="BMC Genomics">
        <title>Comparative genomic and phylogenomic analyses of the Bifidobacteriaceae family.</title>
        <authorList>
            <person name="Lugli G.A."/>
            <person name="Milani C."/>
            <person name="Turroni F."/>
            <person name="Duranti S."/>
            <person name="Mancabelli L."/>
            <person name="Mangifesta M."/>
            <person name="Ferrario C."/>
            <person name="Modesto M."/>
            <person name="Mattarelli P."/>
            <person name="Jiri K."/>
            <person name="van Sinderen D."/>
            <person name="Ventura M."/>
        </authorList>
    </citation>
    <scope>NUCLEOTIDE SEQUENCE [LARGE SCALE GENOMIC DNA]</scope>
    <source>
        <strain evidence="6 8">DSM 100216</strain>
    </source>
</reference>
<gene>
    <name evidence="7" type="ORF">BE0216_05515</name>
    <name evidence="6" type="ORF">BEUL_1813</name>
</gene>
<dbReference type="AlphaFoldDB" id="A0A261G3W6"/>
<sequence length="247" mass="25861">MEDLRTKSALRTAALARRKTVPVGERERAGVALASRIGELPAAATVAAYVSMGSEIPMEPALRAWLDAGVRVLVPRLGSGLRIGWSVLPAIGALRDVDSAGVPIARLMGEGDAGDARAESSESSESSASSASAASSASRSQPSNPRRPQEPDGEVLPPEALAQADLIVVPALAVDRGGVRLGRGGGWYDRALEHRRADAPVVAVVWPWEIVDGPLPHEAHDVPVDAALSVDGVVMFARRDADCRPHD</sequence>
<dbReference type="KEGG" id="beu:BE0216_05515"/>
<dbReference type="GO" id="GO:0009396">
    <property type="term" value="P:folic acid-containing compound biosynthetic process"/>
    <property type="evidence" value="ECO:0007669"/>
    <property type="project" value="TreeGrafter"/>
</dbReference>
<dbReference type="Pfam" id="PF01812">
    <property type="entry name" value="5-FTHF_cyc-lig"/>
    <property type="match status" value="1"/>
</dbReference>
<dbReference type="InterPro" id="IPR002698">
    <property type="entry name" value="FTHF_cligase"/>
</dbReference>
<dbReference type="RefSeq" id="WP_094637340.1">
    <property type="nucleotide sequence ID" value="NZ_CP062938.1"/>
</dbReference>
<keyword evidence="9" id="KW-1185">Reference proteome</keyword>
<evidence type="ECO:0000313" key="7">
    <source>
        <dbReference type="EMBL" id="QOL31983.1"/>
    </source>
</evidence>
<proteinExistence type="inferred from homology"/>
<protein>
    <submittedName>
        <fullName evidence="6">5-formyltetrahydrofolate cyclo-ligase</fullName>
    </submittedName>
</protein>
<dbReference type="GO" id="GO:0030272">
    <property type="term" value="F:5-formyltetrahydrofolate cyclo-ligase activity"/>
    <property type="evidence" value="ECO:0007669"/>
    <property type="project" value="TreeGrafter"/>
</dbReference>
<dbReference type="Gene3D" id="3.40.50.10420">
    <property type="entry name" value="NagB/RpiA/CoA transferase-like"/>
    <property type="match status" value="1"/>
</dbReference>
<keyword evidence="6" id="KW-0436">Ligase</keyword>
<evidence type="ECO:0000313" key="8">
    <source>
        <dbReference type="Proteomes" id="UP000216057"/>
    </source>
</evidence>
<organism evidence="6 8">
    <name type="scientific">Bifidobacterium eulemuris</name>
    <dbReference type="NCBI Taxonomy" id="1765219"/>
    <lineage>
        <taxon>Bacteria</taxon>
        <taxon>Bacillati</taxon>
        <taxon>Actinomycetota</taxon>
        <taxon>Actinomycetes</taxon>
        <taxon>Bifidobacteriales</taxon>
        <taxon>Bifidobacteriaceae</taxon>
        <taxon>Bifidobacterium</taxon>
    </lineage>
</organism>
<reference evidence="7 9" key="2">
    <citation type="submission" date="2020-10" db="EMBL/GenBank/DDBJ databases">
        <title>Genome sequencing of Bifidobacterium eulemuris_DSMZ_100216.</title>
        <authorList>
            <person name="Kim J."/>
        </authorList>
    </citation>
    <scope>NUCLEOTIDE SEQUENCE [LARGE SCALE GENOMIC DNA]</scope>
    <source>
        <strain evidence="7 9">DSM 100216</strain>
    </source>
</reference>
<dbReference type="EMBL" id="CP062938">
    <property type="protein sequence ID" value="QOL31983.1"/>
    <property type="molecule type" value="Genomic_DNA"/>
</dbReference>
<keyword evidence="3 4" id="KW-0067">ATP-binding</keyword>
<evidence type="ECO:0000256" key="1">
    <source>
        <dbReference type="ARBA" id="ARBA00010638"/>
    </source>
</evidence>
<accession>A0A261G3W6</accession>
<comment type="similarity">
    <text evidence="1">Belongs to the 5-formyltetrahydrofolate cyclo-ligase family.</text>
</comment>
<dbReference type="Proteomes" id="UP000216057">
    <property type="component" value="Unassembled WGS sequence"/>
</dbReference>
<evidence type="ECO:0000256" key="2">
    <source>
        <dbReference type="ARBA" id="ARBA00022741"/>
    </source>
</evidence>
<feature type="region of interest" description="Disordered" evidence="5">
    <location>
        <begin position="113"/>
        <end position="155"/>
    </location>
</feature>
<dbReference type="GO" id="GO:0035999">
    <property type="term" value="P:tetrahydrofolate interconversion"/>
    <property type="evidence" value="ECO:0007669"/>
    <property type="project" value="TreeGrafter"/>
</dbReference>
<dbReference type="SUPFAM" id="SSF100950">
    <property type="entry name" value="NagB/RpiA/CoA transferase-like"/>
    <property type="match status" value="1"/>
</dbReference>
<name>A0A261G3W6_9BIFI</name>
<dbReference type="GO" id="GO:0005524">
    <property type="term" value="F:ATP binding"/>
    <property type="evidence" value="ECO:0007669"/>
    <property type="project" value="UniProtKB-KW"/>
</dbReference>
<evidence type="ECO:0000313" key="6">
    <source>
        <dbReference type="EMBL" id="OZG65915.1"/>
    </source>
</evidence>
<keyword evidence="2 4" id="KW-0547">Nucleotide-binding</keyword>
<evidence type="ECO:0000313" key="9">
    <source>
        <dbReference type="Proteomes" id="UP000593943"/>
    </source>
</evidence>
<evidence type="ECO:0000256" key="3">
    <source>
        <dbReference type="ARBA" id="ARBA00022840"/>
    </source>
</evidence>
<dbReference type="EMBL" id="MWWZ01000010">
    <property type="protein sequence ID" value="OZG65915.1"/>
    <property type="molecule type" value="Genomic_DNA"/>
</dbReference>
<dbReference type="OrthoDB" id="3242798at2"/>
<evidence type="ECO:0000256" key="5">
    <source>
        <dbReference type="SAM" id="MobiDB-lite"/>
    </source>
</evidence>
<evidence type="ECO:0000256" key="4">
    <source>
        <dbReference type="PIRSR" id="PIRSR006806-1"/>
    </source>
</evidence>
<dbReference type="PANTHER" id="PTHR23407">
    <property type="entry name" value="ATPASE INHIBITOR/5-FORMYLTETRAHYDROFOLATE CYCLO-LIGASE"/>
    <property type="match status" value="1"/>
</dbReference>